<comment type="caution">
    <text evidence="1">The sequence shown here is derived from an EMBL/GenBank/DDBJ whole genome shotgun (WGS) entry which is preliminary data.</text>
</comment>
<keyword evidence="1" id="KW-0695">RNA-directed DNA polymerase</keyword>
<gene>
    <name evidence="1" type="ORF">Tco_1015944</name>
</gene>
<dbReference type="Proteomes" id="UP001151760">
    <property type="component" value="Unassembled WGS sequence"/>
</dbReference>
<keyword evidence="1" id="KW-0548">Nucleotidyltransferase</keyword>
<reference evidence="1" key="2">
    <citation type="submission" date="2022-01" db="EMBL/GenBank/DDBJ databases">
        <authorList>
            <person name="Yamashiro T."/>
            <person name="Shiraishi A."/>
            <person name="Satake H."/>
            <person name="Nakayama K."/>
        </authorList>
    </citation>
    <scope>NUCLEOTIDE SEQUENCE</scope>
</reference>
<dbReference type="InterPro" id="IPR021109">
    <property type="entry name" value="Peptidase_aspartic_dom_sf"/>
</dbReference>
<keyword evidence="2" id="KW-1185">Reference proteome</keyword>
<dbReference type="GO" id="GO:0003964">
    <property type="term" value="F:RNA-directed DNA polymerase activity"/>
    <property type="evidence" value="ECO:0007669"/>
    <property type="project" value="UniProtKB-KW"/>
</dbReference>
<sequence>MLRGCTIGLLGHPFNIDLMAVELGSFDVIIDIDWLANNHVVIVCDEKIVRIPFRDEILIVQGDRSDKGKKLTLSIISCTKT</sequence>
<name>A0ABQ5FMT1_9ASTR</name>
<dbReference type="Pfam" id="PF08284">
    <property type="entry name" value="RVP_2"/>
    <property type="match status" value="1"/>
</dbReference>
<keyword evidence="1" id="KW-0808">Transferase</keyword>
<evidence type="ECO:0000313" key="1">
    <source>
        <dbReference type="EMBL" id="GJT64464.1"/>
    </source>
</evidence>
<organism evidence="1 2">
    <name type="scientific">Tanacetum coccineum</name>
    <dbReference type="NCBI Taxonomy" id="301880"/>
    <lineage>
        <taxon>Eukaryota</taxon>
        <taxon>Viridiplantae</taxon>
        <taxon>Streptophyta</taxon>
        <taxon>Embryophyta</taxon>
        <taxon>Tracheophyta</taxon>
        <taxon>Spermatophyta</taxon>
        <taxon>Magnoliopsida</taxon>
        <taxon>eudicotyledons</taxon>
        <taxon>Gunneridae</taxon>
        <taxon>Pentapetalae</taxon>
        <taxon>asterids</taxon>
        <taxon>campanulids</taxon>
        <taxon>Asterales</taxon>
        <taxon>Asteraceae</taxon>
        <taxon>Asteroideae</taxon>
        <taxon>Anthemideae</taxon>
        <taxon>Anthemidinae</taxon>
        <taxon>Tanacetum</taxon>
    </lineage>
</organism>
<proteinExistence type="predicted"/>
<dbReference type="EMBL" id="BQNB010017546">
    <property type="protein sequence ID" value="GJT64464.1"/>
    <property type="molecule type" value="Genomic_DNA"/>
</dbReference>
<protein>
    <submittedName>
        <fullName evidence="1">Reverse transcriptase domain-containing protein</fullName>
    </submittedName>
</protein>
<dbReference type="Gene3D" id="2.40.70.10">
    <property type="entry name" value="Acid Proteases"/>
    <property type="match status" value="1"/>
</dbReference>
<evidence type="ECO:0000313" key="2">
    <source>
        <dbReference type="Proteomes" id="UP001151760"/>
    </source>
</evidence>
<reference evidence="1" key="1">
    <citation type="journal article" date="2022" name="Int. J. Mol. Sci.">
        <title>Draft Genome of Tanacetum Coccineum: Genomic Comparison of Closely Related Tanacetum-Family Plants.</title>
        <authorList>
            <person name="Yamashiro T."/>
            <person name="Shiraishi A."/>
            <person name="Nakayama K."/>
            <person name="Satake H."/>
        </authorList>
    </citation>
    <scope>NUCLEOTIDE SEQUENCE</scope>
</reference>
<accession>A0ABQ5FMT1</accession>